<keyword evidence="4" id="KW-1185">Reference proteome</keyword>
<reference evidence="3 4" key="1">
    <citation type="submission" date="2016-11" db="EMBL/GenBank/DDBJ databases">
        <title>Tenacibaculum sp. LPB0136, isolated from marine environment.</title>
        <authorList>
            <person name="Kim E."/>
            <person name="Yi H."/>
        </authorList>
    </citation>
    <scope>NUCLEOTIDE SEQUENCE [LARGE SCALE GENOMIC DNA]</scope>
    <source>
        <strain evidence="3 4">LPB0136</strain>
    </source>
</reference>
<feature type="modified residue" description="4-aspartylphosphate" evidence="1">
    <location>
        <position position="60"/>
    </location>
</feature>
<dbReference type="SUPFAM" id="SSF52172">
    <property type="entry name" value="CheY-like"/>
    <property type="match status" value="1"/>
</dbReference>
<accession>A0A1L3JLN4</accession>
<sequence length="225" mass="25557">METKIRILIADDHQLVIQGILCSLKEVGDFDVVTTNNCDDAFQLIKTHQTSNPFHLLFTDLSFDNATEETNLDGGEELIKAIKNNEFDIKIAVITGHTETNRVYNVISNLNPNAYLLKSKCDAKEIGFAIQKMLTNDYYYTHEIHQKIMRRNIIQIQMDDVAIQILKELPKHPKINNLEGLITKNNGTPLKLRSIENKLSSLRIDLNANNNTDLVLKAKELGIID</sequence>
<protein>
    <recommendedName>
        <fullName evidence="2">Response regulatory domain-containing protein</fullName>
    </recommendedName>
</protein>
<organism evidence="3 4">
    <name type="scientific">Tenacibaculum todarodis</name>
    <dbReference type="NCBI Taxonomy" id="1850252"/>
    <lineage>
        <taxon>Bacteria</taxon>
        <taxon>Pseudomonadati</taxon>
        <taxon>Bacteroidota</taxon>
        <taxon>Flavobacteriia</taxon>
        <taxon>Flavobacteriales</taxon>
        <taxon>Flavobacteriaceae</taxon>
        <taxon>Tenacibaculum</taxon>
    </lineage>
</organism>
<dbReference type="InterPro" id="IPR001789">
    <property type="entry name" value="Sig_transdc_resp-reg_receiver"/>
</dbReference>
<dbReference type="OrthoDB" id="9797341at2"/>
<dbReference type="Proteomes" id="UP000181898">
    <property type="component" value="Chromosome"/>
</dbReference>
<dbReference type="SMART" id="SM00448">
    <property type="entry name" value="REC"/>
    <property type="match status" value="1"/>
</dbReference>
<evidence type="ECO:0000313" key="3">
    <source>
        <dbReference type="EMBL" id="APG66004.1"/>
    </source>
</evidence>
<evidence type="ECO:0000313" key="4">
    <source>
        <dbReference type="Proteomes" id="UP000181898"/>
    </source>
</evidence>
<dbReference type="GO" id="GO:0000160">
    <property type="term" value="P:phosphorelay signal transduction system"/>
    <property type="evidence" value="ECO:0007669"/>
    <property type="project" value="InterPro"/>
</dbReference>
<dbReference type="EMBL" id="CP018155">
    <property type="protein sequence ID" value="APG66004.1"/>
    <property type="molecule type" value="Genomic_DNA"/>
</dbReference>
<dbReference type="InterPro" id="IPR011006">
    <property type="entry name" value="CheY-like_superfamily"/>
</dbReference>
<gene>
    <name evidence="3" type="ORF">LPB136_11785</name>
</gene>
<proteinExistence type="predicted"/>
<dbReference type="RefSeq" id="WP_072556526.1">
    <property type="nucleotide sequence ID" value="NZ_CP018155.1"/>
</dbReference>
<dbReference type="KEGG" id="ten:LPB136_11785"/>
<dbReference type="Gene3D" id="3.40.50.2300">
    <property type="match status" value="1"/>
</dbReference>
<feature type="domain" description="Response regulatory" evidence="2">
    <location>
        <begin position="6"/>
        <end position="133"/>
    </location>
</feature>
<dbReference type="PROSITE" id="PS50110">
    <property type="entry name" value="RESPONSE_REGULATORY"/>
    <property type="match status" value="1"/>
</dbReference>
<name>A0A1L3JLN4_9FLAO</name>
<keyword evidence="1" id="KW-0597">Phosphoprotein</keyword>
<evidence type="ECO:0000259" key="2">
    <source>
        <dbReference type="PROSITE" id="PS50110"/>
    </source>
</evidence>
<dbReference type="AlphaFoldDB" id="A0A1L3JLN4"/>
<dbReference type="STRING" id="1850252.LPB136_11785"/>
<evidence type="ECO:0000256" key="1">
    <source>
        <dbReference type="PROSITE-ProRule" id="PRU00169"/>
    </source>
</evidence>
<dbReference type="Pfam" id="PF00072">
    <property type="entry name" value="Response_reg"/>
    <property type="match status" value="1"/>
</dbReference>